<dbReference type="EMBL" id="BOVK01000025">
    <property type="protein sequence ID" value="GIQ69207.1"/>
    <property type="molecule type" value="Genomic_DNA"/>
</dbReference>
<dbReference type="RefSeq" id="WP_213412013.1">
    <property type="nucleotide sequence ID" value="NZ_BOVK01000025.1"/>
</dbReference>
<organism evidence="1 2">
    <name type="scientific">Xylanibacillus composti</name>
    <dbReference type="NCBI Taxonomy" id="1572762"/>
    <lineage>
        <taxon>Bacteria</taxon>
        <taxon>Bacillati</taxon>
        <taxon>Bacillota</taxon>
        <taxon>Bacilli</taxon>
        <taxon>Bacillales</taxon>
        <taxon>Paenibacillaceae</taxon>
        <taxon>Xylanibacillus</taxon>
    </lineage>
</organism>
<evidence type="ECO:0000313" key="2">
    <source>
        <dbReference type="Proteomes" id="UP000677918"/>
    </source>
</evidence>
<dbReference type="Proteomes" id="UP000677918">
    <property type="component" value="Unassembled WGS sequence"/>
</dbReference>
<gene>
    <name evidence="1" type="ORF">XYCOK13_20310</name>
</gene>
<sequence length="69" mass="7861">MGLKLGKYVGQTIEIIYIDRLQRISQRLITVRRVDDGIIRAFCHKQQGPRVFRVEQILAAAPATGRRIG</sequence>
<protein>
    <recommendedName>
        <fullName evidence="3">WYL domain-containing protein</fullName>
    </recommendedName>
</protein>
<accession>A0A8J4H484</accession>
<reference evidence="1" key="1">
    <citation type="submission" date="2021-04" db="EMBL/GenBank/DDBJ databases">
        <title>Draft genome sequence of Xylanibacillus composti strain K13.</title>
        <authorList>
            <person name="Uke A."/>
            <person name="Chhe C."/>
            <person name="Baramee S."/>
            <person name="Kosugi A."/>
        </authorList>
    </citation>
    <scope>NUCLEOTIDE SEQUENCE</scope>
    <source>
        <strain evidence="1">K13</strain>
    </source>
</reference>
<name>A0A8J4H484_9BACL</name>
<evidence type="ECO:0000313" key="1">
    <source>
        <dbReference type="EMBL" id="GIQ69207.1"/>
    </source>
</evidence>
<comment type="caution">
    <text evidence="1">The sequence shown here is derived from an EMBL/GenBank/DDBJ whole genome shotgun (WGS) entry which is preliminary data.</text>
</comment>
<dbReference type="AlphaFoldDB" id="A0A8J4H484"/>
<proteinExistence type="predicted"/>
<keyword evidence="2" id="KW-1185">Reference proteome</keyword>
<evidence type="ECO:0008006" key="3">
    <source>
        <dbReference type="Google" id="ProtNLM"/>
    </source>
</evidence>